<dbReference type="InterPro" id="IPR037873">
    <property type="entry name" value="BamE-like"/>
</dbReference>
<feature type="signal peptide" evidence="2">
    <location>
        <begin position="1"/>
        <end position="27"/>
    </location>
</feature>
<evidence type="ECO:0000313" key="3">
    <source>
        <dbReference type="EMBL" id="BBO68066.1"/>
    </source>
</evidence>
<evidence type="ECO:0008006" key="5">
    <source>
        <dbReference type="Google" id="ProtNLM"/>
    </source>
</evidence>
<dbReference type="Proteomes" id="UP000427906">
    <property type="component" value="Chromosome"/>
</dbReference>
<gene>
    <name evidence="3" type="ORF">DSCA_19960</name>
</gene>
<accession>A0A5K7YG68</accession>
<name>A0A5K7YG68_9BACT</name>
<proteinExistence type="predicted"/>
<dbReference type="KEGG" id="dalk:DSCA_19960"/>
<dbReference type="EMBL" id="AP021874">
    <property type="protein sequence ID" value="BBO68066.1"/>
    <property type="molecule type" value="Genomic_DNA"/>
</dbReference>
<keyword evidence="4" id="KW-1185">Reference proteome</keyword>
<reference evidence="3 4" key="1">
    <citation type="submission" date="2019-11" db="EMBL/GenBank/DDBJ databases">
        <title>Comparative genomics of hydrocarbon-degrading Desulfosarcina strains.</title>
        <authorList>
            <person name="Watanabe M."/>
            <person name="Kojima H."/>
            <person name="Fukui M."/>
        </authorList>
    </citation>
    <scope>NUCLEOTIDE SEQUENCE [LARGE SCALE GENOMIC DNA]</scope>
    <source>
        <strain evidence="3 4">PL12</strain>
    </source>
</reference>
<dbReference type="AlphaFoldDB" id="A0A5K7YG68"/>
<evidence type="ECO:0000313" key="4">
    <source>
        <dbReference type="Proteomes" id="UP000427906"/>
    </source>
</evidence>
<evidence type="ECO:0000256" key="2">
    <source>
        <dbReference type="SAM" id="SignalP"/>
    </source>
</evidence>
<keyword evidence="1 2" id="KW-0732">Signal</keyword>
<dbReference type="RefSeq" id="WP_197904769.1">
    <property type="nucleotide sequence ID" value="NZ_AP021874.1"/>
</dbReference>
<organism evidence="3 4">
    <name type="scientific">Desulfosarcina alkanivorans</name>
    <dbReference type="NCBI Taxonomy" id="571177"/>
    <lineage>
        <taxon>Bacteria</taxon>
        <taxon>Pseudomonadati</taxon>
        <taxon>Thermodesulfobacteriota</taxon>
        <taxon>Desulfobacteria</taxon>
        <taxon>Desulfobacterales</taxon>
        <taxon>Desulfosarcinaceae</taxon>
        <taxon>Desulfosarcina</taxon>
    </lineage>
</organism>
<evidence type="ECO:0000256" key="1">
    <source>
        <dbReference type="ARBA" id="ARBA00022729"/>
    </source>
</evidence>
<feature type="chain" id="PRO_5024441927" description="Lipoprotein" evidence="2">
    <location>
        <begin position="28"/>
        <end position="90"/>
    </location>
</feature>
<protein>
    <recommendedName>
        <fullName evidence="5">Lipoprotein</fullName>
    </recommendedName>
</protein>
<dbReference type="Gene3D" id="3.30.1450.10">
    <property type="match status" value="1"/>
</dbReference>
<sequence>MIANISKKMILVICVACLLFLTGCSKLTPDNYDQLKIGMNYDDVVSILGNADECDGAIGVKNCVGGDEKKHIKISFAGDKVMVFFGSGLK</sequence>
<dbReference type="PROSITE" id="PS51257">
    <property type="entry name" value="PROKAR_LIPOPROTEIN"/>
    <property type="match status" value="1"/>
</dbReference>